<feature type="region of interest" description="Disordered" evidence="2">
    <location>
        <begin position="228"/>
        <end position="251"/>
    </location>
</feature>
<evidence type="ECO:0000256" key="2">
    <source>
        <dbReference type="SAM" id="MobiDB-lite"/>
    </source>
</evidence>
<protein>
    <submittedName>
        <fullName evidence="3">Uncharacterized protein</fullName>
    </submittedName>
</protein>
<name>A0A803P128_CANSA</name>
<proteinExistence type="predicted"/>
<evidence type="ECO:0000256" key="1">
    <source>
        <dbReference type="SAM" id="Coils"/>
    </source>
</evidence>
<keyword evidence="1" id="KW-0175">Coiled coil</keyword>
<organism evidence="3 4">
    <name type="scientific">Cannabis sativa</name>
    <name type="common">Hemp</name>
    <name type="synonym">Marijuana</name>
    <dbReference type="NCBI Taxonomy" id="3483"/>
    <lineage>
        <taxon>Eukaryota</taxon>
        <taxon>Viridiplantae</taxon>
        <taxon>Streptophyta</taxon>
        <taxon>Embryophyta</taxon>
        <taxon>Tracheophyta</taxon>
        <taxon>Spermatophyta</taxon>
        <taxon>Magnoliopsida</taxon>
        <taxon>eudicotyledons</taxon>
        <taxon>Gunneridae</taxon>
        <taxon>Pentapetalae</taxon>
        <taxon>rosids</taxon>
        <taxon>fabids</taxon>
        <taxon>Rosales</taxon>
        <taxon>Cannabaceae</taxon>
        <taxon>Cannabis</taxon>
    </lineage>
</organism>
<keyword evidence="4" id="KW-1185">Reference proteome</keyword>
<dbReference type="EnsemblPlants" id="evm.model.02.443">
    <property type="protein sequence ID" value="cds.evm.model.02.443"/>
    <property type="gene ID" value="evm.TU.02.443"/>
</dbReference>
<accession>A0A803P128</accession>
<reference evidence="3" key="2">
    <citation type="submission" date="2021-03" db="UniProtKB">
        <authorList>
            <consortium name="EnsemblPlants"/>
        </authorList>
    </citation>
    <scope>IDENTIFICATION</scope>
</reference>
<dbReference type="EMBL" id="UZAU01000108">
    <property type="status" value="NOT_ANNOTATED_CDS"/>
    <property type="molecule type" value="Genomic_DNA"/>
</dbReference>
<evidence type="ECO:0000313" key="4">
    <source>
        <dbReference type="Proteomes" id="UP000596661"/>
    </source>
</evidence>
<dbReference type="AlphaFoldDB" id="A0A803P128"/>
<dbReference type="Gramene" id="evm.model.02.443">
    <property type="protein sequence ID" value="cds.evm.model.02.443"/>
    <property type="gene ID" value="evm.TU.02.443"/>
</dbReference>
<sequence length="251" mass="27736">MQDMADCILSLSVEKRNILRLTSGQLPERGLVGDASLRIGPGGQASEGPNRPFPISRGKGKAIVEDSDSFSSNDDDMSSRLRGLIEGPSYEPTGQVRAKVKNLEASLLVKDRAMAEMEALLIERRSMISGLETMLSTRNKENTTHATFISRLESNLAKHEERLRAALEGQQAIREEYVDLSSELTYEFKLCNHRANLSYMGSKAFVEHILARERVLFQSRLEADQPAVYREGSSGNHDEGLADPLAEEVAG</sequence>
<reference evidence="3" key="1">
    <citation type="submission" date="2018-11" db="EMBL/GenBank/DDBJ databases">
        <authorList>
            <person name="Grassa J C."/>
        </authorList>
    </citation>
    <scope>NUCLEOTIDE SEQUENCE [LARGE SCALE GENOMIC DNA]</scope>
</reference>
<dbReference type="Proteomes" id="UP000596661">
    <property type="component" value="Chromosome 2"/>
</dbReference>
<feature type="coiled-coil region" evidence="1">
    <location>
        <begin position="149"/>
        <end position="176"/>
    </location>
</feature>
<evidence type="ECO:0000313" key="3">
    <source>
        <dbReference type="EnsemblPlants" id="cds.evm.model.02.443"/>
    </source>
</evidence>